<dbReference type="Proteomes" id="UP000219435">
    <property type="component" value="Unassembled WGS sequence"/>
</dbReference>
<reference evidence="4" key="1">
    <citation type="submission" date="2017-08" db="EMBL/GenBank/DDBJ databases">
        <authorList>
            <person name="Varghese N."/>
            <person name="Submissions S."/>
        </authorList>
    </citation>
    <scope>NUCLEOTIDE SEQUENCE [LARGE SCALE GENOMIC DNA]</scope>
    <source>
        <strain evidence="4">DSM 4725</strain>
    </source>
</reference>
<protein>
    <submittedName>
        <fullName evidence="3">Uncharacterized protein</fullName>
    </submittedName>
</protein>
<keyword evidence="4" id="KW-1185">Reference proteome</keyword>
<sequence>MTTPNEVSPGTGMHTEAGTGAGTDTARVGHSSAAKAWAAAVYSATLAFLSSLLTALGGADTGFDSVTAGQWLTAVISAMVAFGGAAGLTYYVPNRPR</sequence>
<dbReference type="AlphaFoldDB" id="A0A285V693"/>
<feature type="transmembrane region" description="Helical" evidence="2">
    <location>
        <begin position="36"/>
        <end position="59"/>
    </location>
</feature>
<evidence type="ECO:0000256" key="2">
    <source>
        <dbReference type="SAM" id="Phobius"/>
    </source>
</evidence>
<proteinExistence type="predicted"/>
<dbReference type="EMBL" id="OBQI01000003">
    <property type="protein sequence ID" value="SOC49635.1"/>
    <property type="molecule type" value="Genomic_DNA"/>
</dbReference>
<keyword evidence="2" id="KW-0812">Transmembrane</keyword>
<organism evidence="3 4">
    <name type="scientific">Blastococcus aggregatus</name>
    <dbReference type="NCBI Taxonomy" id="38502"/>
    <lineage>
        <taxon>Bacteria</taxon>
        <taxon>Bacillati</taxon>
        <taxon>Actinomycetota</taxon>
        <taxon>Actinomycetes</taxon>
        <taxon>Geodermatophilales</taxon>
        <taxon>Geodermatophilaceae</taxon>
        <taxon>Blastococcus</taxon>
    </lineage>
</organism>
<evidence type="ECO:0000313" key="4">
    <source>
        <dbReference type="Proteomes" id="UP000219435"/>
    </source>
</evidence>
<gene>
    <name evidence="3" type="ORF">SAMN05660748_2364</name>
</gene>
<keyword evidence="2" id="KW-0472">Membrane</keyword>
<dbReference type="OrthoDB" id="5198667at2"/>
<accession>A0A285V693</accession>
<feature type="region of interest" description="Disordered" evidence="1">
    <location>
        <begin position="1"/>
        <end position="26"/>
    </location>
</feature>
<feature type="transmembrane region" description="Helical" evidence="2">
    <location>
        <begin position="71"/>
        <end position="92"/>
    </location>
</feature>
<name>A0A285V693_9ACTN</name>
<keyword evidence="2" id="KW-1133">Transmembrane helix</keyword>
<evidence type="ECO:0000256" key="1">
    <source>
        <dbReference type="SAM" id="MobiDB-lite"/>
    </source>
</evidence>
<evidence type="ECO:0000313" key="3">
    <source>
        <dbReference type="EMBL" id="SOC49635.1"/>
    </source>
</evidence>
<dbReference type="RefSeq" id="WP_097195182.1">
    <property type="nucleotide sequence ID" value="NZ_OBQI01000003.1"/>
</dbReference>